<feature type="transmembrane region" description="Helical" evidence="1">
    <location>
        <begin position="118"/>
        <end position="145"/>
    </location>
</feature>
<feature type="transmembrane region" description="Helical" evidence="1">
    <location>
        <begin position="250"/>
        <end position="269"/>
    </location>
</feature>
<keyword evidence="1" id="KW-0812">Transmembrane</keyword>
<reference evidence="2 3" key="1">
    <citation type="submission" date="2019-10" db="EMBL/GenBank/DDBJ databases">
        <authorList>
            <person name="Nie G."/>
            <person name="Ming H."/>
            <person name="Yi B."/>
        </authorList>
    </citation>
    <scope>NUCLEOTIDE SEQUENCE [LARGE SCALE GENOMIC DNA]</scope>
    <source>
        <strain evidence="2 3">CFH 90414</strain>
    </source>
</reference>
<feature type="transmembrane region" description="Helical" evidence="1">
    <location>
        <begin position="222"/>
        <end position="243"/>
    </location>
</feature>
<keyword evidence="1" id="KW-0472">Membrane</keyword>
<dbReference type="AlphaFoldDB" id="A0A6I2F895"/>
<dbReference type="NCBIfam" id="NF038403">
    <property type="entry name" value="perm_prefix_1"/>
    <property type="match status" value="1"/>
</dbReference>
<gene>
    <name evidence="2" type="ORF">GE115_11495</name>
</gene>
<sequence length="331" mass="35409">MTTTTTLTDRYVWAAIRSVPVAHRAELERELRERIGDEIDAAIEHGAGPADAERAALTGLGDPVALAAGYVDRPLQLIGPRYYLVWWRLLKLLLAVSLPFVALGVAIAQAVAGTNVGGIIGAAIGVTISAGVHICFWTTLAFAILERTPAPAGRRGVDLPWSLEMLPALPDPAKSSRLAELITSLVFLVVFAVALVWQQFGVPWVPELQGVPLLDPDLWSFWLPYFLGLIGLEMLFAVAVYAWGWSWGLAAVNLVLGVAFTVPALWLLLTGQLVSNEALEAMQWPWGDSAPIILAIVVVVTIAGAVWDVVDGAIKAYRARGARLTAAGAPA</sequence>
<keyword evidence="1" id="KW-1133">Transmembrane helix</keyword>
<proteinExistence type="predicted"/>
<evidence type="ECO:0000313" key="3">
    <source>
        <dbReference type="Proteomes" id="UP000431080"/>
    </source>
</evidence>
<feature type="transmembrane region" description="Helical" evidence="1">
    <location>
        <begin position="89"/>
        <end position="112"/>
    </location>
</feature>
<feature type="transmembrane region" description="Helical" evidence="1">
    <location>
        <begin position="289"/>
        <end position="310"/>
    </location>
</feature>
<name>A0A6I2F895_9MICO</name>
<accession>A0A6I2F895</accession>
<dbReference type="RefSeq" id="WP_153684940.1">
    <property type="nucleotide sequence ID" value="NZ_WJIF01000006.1"/>
</dbReference>
<evidence type="ECO:0000313" key="2">
    <source>
        <dbReference type="EMBL" id="MRG60484.1"/>
    </source>
</evidence>
<feature type="transmembrane region" description="Helical" evidence="1">
    <location>
        <begin position="181"/>
        <end position="202"/>
    </location>
</feature>
<keyword evidence="3" id="KW-1185">Reference proteome</keyword>
<dbReference type="Proteomes" id="UP000431080">
    <property type="component" value="Unassembled WGS sequence"/>
</dbReference>
<dbReference type="EMBL" id="WJIF01000006">
    <property type="protein sequence ID" value="MRG60484.1"/>
    <property type="molecule type" value="Genomic_DNA"/>
</dbReference>
<comment type="caution">
    <text evidence="2">The sequence shown here is derived from an EMBL/GenBank/DDBJ whole genome shotgun (WGS) entry which is preliminary data.</text>
</comment>
<dbReference type="InterPro" id="IPR047928">
    <property type="entry name" value="Perm_prefix_1"/>
</dbReference>
<organism evidence="2 3">
    <name type="scientific">Agromyces agglutinans</name>
    <dbReference type="NCBI Taxonomy" id="2662258"/>
    <lineage>
        <taxon>Bacteria</taxon>
        <taxon>Bacillati</taxon>
        <taxon>Actinomycetota</taxon>
        <taxon>Actinomycetes</taxon>
        <taxon>Micrococcales</taxon>
        <taxon>Microbacteriaceae</taxon>
        <taxon>Agromyces</taxon>
    </lineage>
</organism>
<evidence type="ECO:0000256" key="1">
    <source>
        <dbReference type="SAM" id="Phobius"/>
    </source>
</evidence>
<protein>
    <submittedName>
        <fullName evidence="2">Uncharacterized protein</fullName>
    </submittedName>
</protein>